<feature type="non-terminal residue" evidence="1">
    <location>
        <position position="118"/>
    </location>
</feature>
<proteinExistence type="predicted"/>
<dbReference type="AlphaFoldDB" id="N1PN94"/>
<reference evidence="1 2" key="2">
    <citation type="journal article" date="2012" name="PLoS Pathog.">
        <title>Diverse lifestyles and strategies of plant pathogenesis encoded in the genomes of eighteen Dothideomycetes fungi.</title>
        <authorList>
            <person name="Ohm R.A."/>
            <person name="Feau N."/>
            <person name="Henrissat B."/>
            <person name="Schoch C.L."/>
            <person name="Horwitz B.A."/>
            <person name="Barry K.W."/>
            <person name="Condon B.J."/>
            <person name="Copeland A.C."/>
            <person name="Dhillon B."/>
            <person name="Glaser F."/>
            <person name="Hesse C.N."/>
            <person name="Kosti I."/>
            <person name="LaButti K."/>
            <person name="Lindquist E.A."/>
            <person name="Lucas S."/>
            <person name="Salamov A.A."/>
            <person name="Bradshaw R.E."/>
            <person name="Ciuffetti L."/>
            <person name="Hamelin R.C."/>
            <person name="Kema G.H.J."/>
            <person name="Lawrence C."/>
            <person name="Scott J.A."/>
            <person name="Spatafora J.W."/>
            <person name="Turgeon B.G."/>
            <person name="de Wit P.J.G.M."/>
            <person name="Zhong S."/>
            <person name="Goodwin S.B."/>
            <person name="Grigoriev I.V."/>
        </authorList>
    </citation>
    <scope>NUCLEOTIDE SEQUENCE [LARGE SCALE GENOMIC DNA]</scope>
    <source>
        <strain evidence="2">NZE10 / CBS 128990</strain>
    </source>
</reference>
<dbReference type="HOGENOM" id="CLU_2078574_0_0_1"/>
<keyword evidence="2" id="KW-1185">Reference proteome</keyword>
<dbReference type="Proteomes" id="UP000016933">
    <property type="component" value="Unassembled WGS sequence"/>
</dbReference>
<evidence type="ECO:0000313" key="1">
    <source>
        <dbReference type="EMBL" id="EME44388.1"/>
    </source>
</evidence>
<name>N1PN94_DOTSN</name>
<dbReference type="EMBL" id="KB446539">
    <property type="protein sequence ID" value="EME44388.1"/>
    <property type="molecule type" value="Genomic_DNA"/>
</dbReference>
<protein>
    <submittedName>
        <fullName evidence="1">Uncharacterized protein</fullName>
    </submittedName>
</protein>
<gene>
    <name evidence="1" type="ORF">DOTSEDRAFT_72024</name>
</gene>
<reference evidence="2" key="1">
    <citation type="journal article" date="2012" name="PLoS Genet.">
        <title>The genomes of the fungal plant pathogens Cladosporium fulvum and Dothistroma septosporum reveal adaptation to different hosts and lifestyles but also signatures of common ancestry.</title>
        <authorList>
            <person name="de Wit P.J.G.M."/>
            <person name="van der Burgt A."/>
            <person name="Oekmen B."/>
            <person name="Stergiopoulos I."/>
            <person name="Abd-Elsalam K.A."/>
            <person name="Aerts A.L."/>
            <person name="Bahkali A.H."/>
            <person name="Beenen H.G."/>
            <person name="Chettri P."/>
            <person name="Cox M.P."/>
            <person name="Datema E."/>
            <person name="de Vries R.P."/>
            <person name="Dhillon B."/>
            <person name="Ganley A.R."/>
            <person name="Griffiths S.A."/>
            <person name="Guo Y."/>
            <person name="Hamelin R.C."/>
            <person name="Henrissat B."/>
            <person name="Kabir M.S."/>
            <person name="Jashni M.K."/>
            <person name="Kema G."/>
            <person name="Klaubauf S."/>
            <person name="Lapidus A."/>
            <person name="Levasseur A."/>
            <person name="Lindquist E."/>
            <person name="Mehrabi R."/>
            <person name="Ohm R.A."/>
            <person name="Owen T.J."/>
            <person name="Salamov A."/>
            <person name="Schwelm A."/>
            <person name="Schijlen E."/>
            <person name="Sun H."/>
            <person name="van den Burg H.A."/>
            <person name="van Ham R.C.H.J."/>
            <person name="Zhang S."/>
            <person name="Goodwin S.B."/>
            <person name="Grigoriev I.V."/>
            <person name="Collemare J."/>
            <person name="Bradshaw R.E."/>
        </authorList>
    </citation>
    <scope>NUCLEOTIDE SEQUENCE [LARGE SCALE GENOMIC DNA]</scope>
    <source>
        <strain evidence="2">NZE10 / CBS 128990</strain>
    </source>
</reference>
<evidence type="ECO:0000313" key="2">
    <source>
        <dbReference type="Proteomes" id="UP000016933"/>
    </source>
</evidence>
<sequence>MHLLTSRSLWITVTALQPGQDKHHTRQPIATVSTLFQRPCCMLSIKALCGSAWLMQSRRAGRHIMQPRCMARRSGSGAEAAVVVAKTKHASAIACARMFRRLAYLVLWTNLDDVVRPS</sequence>
<accession>N1PN94</accession>
<organism evidence="1 2">
    <name type="scientific">Dothistroma septosporum (strain NZE10 / CBS 128990)</name>
    <name type="common">Red band needle blight fungus</name>
    <name type="synonym">Mycosphaerella pini</name>
    <dbReference type="NCBI Taxonomy" id="675120"/>
    <lineage>
        <taxon>Eukaryota</taxon>
        <taxon>Fungi</taxon>
        <taxon>Dikarya</taxon>
        <taxon>Ascomycota</taxon>
        <taxon>Pezizomycotina</taxon>
        <taxon>Dothideomycetes</taxon>
        <taxon>Dothideomycetidae</taxon>
        <taxon>Mycosphaerellales</taxon>
        <taxon>Mycosphaerellaceae</taxon>
        <taxon>Dothistroma</taxon>
    </lineage>
</organism>